<gene>
    <name evidence="2" type="ORF">IPOD504_LOCUS15182</name>
</gene>
<organism evidence="2 3">
    <name type="scientific">Iphiclides podalirius</name>
    <name type="common">scarce swallowtail</name>
    <dbReference type="NCBI Taxonomy" id="110791"/>
    <lineage>
        <taxon>Eukaryota</taxon>
        <taxon>Metazoa</taxon>
        <taxon>Ecdysozoa</taxon>
        <taxon>Arthropoda</taxon>
        <taxon>Hexapoda</taxon>
        <taxon>Insecta</taxon>
        <taxon>Pterygota</taxon>
        <taxon>Neoptera</taxon>
        <taxon>Endopterygota</taxon>
        <taxon>Lepidoptera</taxon>
        <taxon>Glossata</taxon>
        <taxon>Ditrysia</taxon>
        <taxon>Papilionoidea</taxon>
        <taxon>Papilionidae</taxon>
        <taxon>Papilioninae</taxon>
        <taxon>Iphiclides</taxon>
    </lineage>
</organism>
<keyword evidence="3" id="KW-1185">Reference proteome</keyword>
<name>A0ABN8J2E3_9NEOP</name>
<protein>
    <submittedName>
        <fullName evidence="2">Uncharacterized protein</fullName>
    </submittedName>
</protein>
<feature type="region of interest" description="Disordered" evidence="1">
    <location>
        <begin position="93"/>
        <end position="115"/>
    </location>
</feature>
<accession>A0ABN8J2E3</accession>
<evidence type="ECO:0000256" key="1">
    <source>
        <dbReference type="SAM" id="MobiDB-lite"/>
    </source>
</evidence>
<dbReference type="EMBL" id="OW152818">
    <property type="protein sequence ID" value="CAH2071582.1"/>
    <property type="molecule type" value="Genomic_DNA"/>
</dbReference>
<evidence type="ECO:0000313" key="3">
    <source>
        <dbReference type="Proteomes" id="UP000837857"/>
    </source>
</evidence>
<reference evidence="2" key="1">
    <citation type="submission" date="2022-03" db="EMBL/GenBank/DDBJ databases">
        <authorList>
            <person name="Martin H S."/>
        </authorList>
    </citation>
    <scope>NUCLEOTIDE SEQUENCE</scope>
</reference>
<dbReference type="Proteomes" id="UP000837857">
    <property type="component" value="Chromosome 6"/>
</dbReference>
<sequence>MHASDSSVVLVVSHIAKRSYLIGCWRDLYCLARWLRRLGAGLADREGSATCKSVFWRRAPNAKPGLADVAQAGRMAEDCHGAHAHARLRPAARAAASAAPARESEPAAATLPADA</sequence>
<feature type="non-terminal residue" evidence="2">
    <location>
        <position position="115"/>
    </location>
</feature>
<feature type="compositionally biased region" description="Low complexity" evidence="1">
    <location>
        <begin position="93"/>
        <end position="109"/>
    </location>
</feature>
<evidence type="ECO:0000313" key="2">
    <source>
        <dbReference type="EMBL" id="CAH2071582.1"/>
    </source>
</evidence>
<proteinExistence type="predicted"/>